<dbReference type="Pfam" id="PF00501">
    <property type="entry name" value="AMP-binding"/>
    <property type="match status" value="1"/>
</dbReference>
<dbReference type="InterPro" id="IPR042099">
    <property type="entry name" value="ANL_N_sf"/>
</dbReference>
<evidence type="ECO:0000313" key="11">
    <source>
        <dbReference type="EMBL" id="MQL53712.1"/>
    </source>
</evidence>
<sequence length="660" mass="74573">MAEVKPEEQLKMIRASKLYYPAREKVKQSVLGSVDAFNSLLRKSWEDPAAFWAEMAGELYWIKPWEKVMEGQLPYFKFFVGGVTNPCYNMIDRHLERGADNRMALIWEGEDYQTKFYTYRMLHAEVCKFANVLKGFGLHKGDRVAIFLPNLAETVIAVLACYRLGVLFNTVFSGFSVRALKDRLINYEPQVVVTADGGYRRGREIPLKSRVDEAIEGIESIKSVVVVKRTGTEINMQPERDHWWHELMAKAGLDCPPEPMEANEPGLVFYTSGTTGKPKGVVHSSVAFVINNYVYGRFHMDHHENDMFWCTADIGWLTMHIWGIAGALANGVTTIFYEGALDYPQPDRFYQIISKYRVNKLFTAPTAIRMLMRYGEKYMEPYDLSCLDVLSLVGEPFNPEAWHWAHEKLGKGRIYINNTWGQTETAGCPLAGAAWVTPMKPGSCGIQFLGAQMDVVDEEGNSLPPETPGNLIMRRPIPMLVRTLWREPERYVREYFSQVEGCYFSNDQAIKDRDGHYWVLGRIDDVFNVAGHRLSTMEMESAIIECEGVAEAAVIGVPDEIKGLVPVAFVTLRQGYEPGPEMEQAVKNKVIENISKIAVPGQIYFTSVMPKTPSGKIMRRLLKEIVVEGDIKGDITGLEDIGAVEQIKAIVAAKKLKNRA</sequence>
<dbReference type="PANTHER" id="PTHR24095">
    <property type="entry name" value="ACETYL-COENZYME A SYNTHETASE"/>
    <property type="match status" value="1"/>
</dbReference>
<dbReference type="GO" id="GO:0005524">
    <property type="term" value="F:ATP binding"/>
    <property type="evidence" value="ECO:0007669"/>
    <property type="project" value="UniProtKB-KW"/>
</dbReference>
<evidence type="ECO:0000256" key="5">
    <source>
        <dbReference type="ARBA" id="ARBA00022840"/>
    </source>
</evidence>
<dbReference type="GO" id="GO:0019427">
    <property type="term" value="P:acetyl-CoA biosynthetic process from acetate"/>
    <property type="evidence" value="ECO:0007669"/>
    <property type="project" value="UniProtKB-UniRule"/>
</dbReference>
<dbReference type="EC" id="6.2.1.1" evidence="2 7"/>
<dbReference type="InterPro" id="IPR020845">
    <property type="entry name" value="AMP-binding_CS"/>
</dbReference>
<evidence type="ECO:0000313" key="12">
    <source>
        <dbReference type="Proteomes" id="UP000441717"/>
    </source>
</evidence>
<dbReference type="InterPro" id="IPR032387">
    <property type="entry name" value="ACAS_N"/>
</dbReference>
<reference evidence="11 12" key="1">
    <citation type="submission" date="2019-10" db="EMBL/GenBank/DDBJ databases">
        <title>Comparative genomics of sulfur disproportionating microorganisms.</title>
        <authorList>
            <person name="Ward L.M."/>
            <person name="Bertran E."/>
            <person name="Johnston D."/>
        </authorList>
    </citation>
    <scope>NUCLEOTIDE SEQUENCE [LARGE SCALE GENOMIC DNA]</scope>
    <source>
        <strain evidence="11 12">DSM 14055</strain>
    </source>
</reference>
<evidence type="ECO:0000256" key="6">
    <source>
        <dbReference type="ARBA" id="ARBA00022990"/>
    </source>
</evidence>
<keyword evidence="4" id="KW-0547">Nucleotide-binding</keyword>
<dbReference type="Gene3D" id="3.30.300.30">
    <property type="match status" value="1"/>
</dbReference>
<evidence type="ECO:0000256" key="2">
    <source>
        <dbReference type="ARBA" id="ARBA00013275"/>
    </source>
</evidence>
<dbReference type="PROSITE" id="PS00455">
    <property type="entry name" value="AMP_BINDING"/>
    <property type="match status" value="1"/>
</dbReference>
<evidence type="ECO:0000256" key="7">
    <source>
        <dbReference type="NCBIfam" id="TIGR02188"/>
    </source>
</evidence>
<dbReference type="GO" id="GO:0016208">
    <property type="term" value="F:AMP binding"/>
    <property type="evidence" value="ECO:0007669"/>
    <property type="project" value="InterPro"/>
</dbReference>
<dbReference type="InterPro" id="IPR011904">
    <property type="entry name" value="Ac_CoA_lig"/>
</dbReference>
<dbReference type="InterPro" id="IPR000873">
    <property type="entry name" value="AMP-dep_synth/lig_dom"/>
</dbReference>
<dbReference type="FunFam" id="3.40.50.12780:FF:000001">
    <property type="entry name" value="Acetyl-coenzyme A synthetase"/>
    <property type="match status" value="1"/>
</dbReference>
<evidence type="ECO:0000259" key="9">
    <source>
        <dbReference type="Pfam" id="PF13193"/>
    </source>
</evidence>
<evidence type="ECO:0000256" key="1">
    <source>
        <dbReference type="ARBA" id="ARBA00006432"/>
    </source>
</evidence>
<organism evidence="11 12">
    <name type="scientific">Desulfofundulus thermobenzoicus</name>
    <dbReference type="NCBI Taxonomy" id="29376"/>
    <lineage>
        <taxon>Bacteria</taxon>
        <taxon>Bacillati</taxon>
        <taxon>Bacillota</taxon>
        <taxon>Clostridia</taxon>
        <taxon>Eubacteriales</taxon>
        <taxon>Peptococcaceae</taxon>
        <taxon>Desulfofundulus</taxon>
    </lineage>
</organism>
<dbReference type="OrthoDB" id="9778383at2"/>
<evidence type="ECO:0000259" key="10">
    <source>
        <dbReference type="Pfam" id="PF16177"/>
    </source>
</evidence>
<dbReference type="Pfam" id="PF13193">
    <property type="entry name" value="AMP-binding_C"/>
    <property type="match status" value="1"/>
</dbReference>
<dbReference type="NCBIfam" id="NF001208">
    <property type="entry name" value="PRK00174.1"/>
    <property type="match status" value="1"/>
</dbReference>
<dbReference type="GO" id="GO:0003987">
    <property type="term" value="F:acetate-CoA ligase activity"/>
    <property type="evidence" value="ECO:0007669"/>
    <property type="project" value="UniProtKB-UniRule"/>
</dbReference>
<dbReference type="SUPFAM" id="SSF56801">
    <property type="entry name" value="Acetyl-CoA synthetase-like"/>
    <property type="match status" value="1"/>
</dbReference>
<comment type="similarity">
    <text evidence="1">Belongs to the ATP-dependent AMP-binding enzyme family.</text>
</comment>
<dbReference type="InterPro" id="IPR045851">
    <property type="entry name" value="AMP-bd_C_sf"/>
</dbReference>
<feature type="domain" description="AMP-dependent synthetase/ligase" evidence="8">
    <location>
        <begin position="97"/>
        <end position="478"/>
    </location>
</feature>
<dbReference type="NCBIfam" id="TIGR02188">
    <property type="entry name" value="Ac_CoA_lig_AcsA"/>
    <property type="match status" value="1"/>
</dbReference>
<dbReference type="Proteomes" id="UP000441717">
    <property type="component" value="Unassembled WGS sequence"/>
</dbReference>
<dbReference type="Gene3D" id="3.40.50.12780">
    <property type="entry name" value="N-terminal domain of ligase-like"/>
    <property type="match status" value="1"/>
</dbReference>
<comment type="caution">
    <text evidence="11">The sequence shown here is derived from an EMBL/GenBank/DDBJ whole genome shotgun (WGS) entry which is preliminary data.</text>
</comment>
<dbReference type="PANTHER" id="PTHR24095:SF14">
    <property type="entry name" value="ACETYL-COENZYME A SYNTHETASE 1"/>
    <property type="match status" value="1"/>
</dbReference>
<proteinExistence type="inferred from homology"/>
<dbReference type="Pfam" id="PF16177">
    <property type="entry name" value="ACAS_N"/>
    <property type="match status" value="1"/>
</dbReference>
<name>A0A6N7IUG1_9FIRM</name>
<dbReference type="AlphaFoldDB" id="A0A6N7IUG1"/>
<keyword evidence="12" id="KW-1185">Reference proteome</keyword>
<accession>A0A6N7IUG1</accession>
<dbReference type="InterPro" id="IPR025110">
    <property type="entry name" value="AMP-bd_C"/>
</dbReference>
<keyword evidence="6" id="KW-0007">Acetylation</keyword>
<evidence type="ECO:0000256" key="4">
    <source>
        <dbReference type="ARBA" id="ARBA00022741"/>
    </source>
</evidence>
<feature type="domain" description="AMP-binding enzyme C-terminal" evidence="9">
    <location>
        <begin position="538"/>
        <end position="616"/>
    </location>
</feature>
<feature type="domain" description="Acetyl-coenzyme A synthetase N-terminal" evidence="10">
    <location>
        <begin position="39"/>
        <end position="89"/>
    </location>
</feature>
<dbReference type="EMBL" id="WHYR01000062">
    <property type="protein sequence ID" value="MQL53712.1"/>
    <property type="molecule type" value="Genomic_DNA"/>
</dbReference>
<evidence type="ECO:0000256" key="3">
    <source>
        <dbReference type="ARBA" id="ARBA00022598"/>
    </source>
</evidence>
<keyword evidence="5" id="KW-0067">ATP-binding</keyword>
<keyword evidence="3 11" id="KW-0436">Ligase</keyword>
<evidence type="ECO:0000259" key="8">
    <source>
        <dbReference type="Pfam" id="PF00501"/>
    </source>
</evidence>
<protein>
    <recommendedName>
        <fullName evidence="2 7">Acetate--CoA ligase</fullName>
        <ecNumber evidence="2 7">6.2.1.1</ecNumber>
    </recommendedName>
</protein>
<gene>
    <name evidence="11" type="primary">acs</name>
    <name evidence="11" type="ORF">GFC01_15885</name>
</gene>
<dbReference type="GO" id="GO:0005829">
    <property type="term" value="C:cytosol"/>
    <property type="evidence" value="ECO:0007669"/>
    <property type="project" value="TreeGrafter"/>
</dbReference>
<dbReference type="RefSeq" id="WP_152948169.1">
    <property type="nucleotide sequence ID" value="NZ_WHYR01000062.1"/>
</dbReference>